<keyword evidence="2" id="KW-1185">Reference proteome</keyword>
<dbReference type="AlphaFoldDB" id="A0A9P9WKE2"/>
<evidence type="ECO:0000313" key="2">
    <source>
        <dbReference type="Proteomes" id="UP000829685"/>
    </source>
</evidence>
<comment type="caution">
    <text evidence="1">The sequence shown here is derived from an EMBL/GenBank/DDBJ whole genome shotgun (WGS) entry which is preliminary data.</text>
</comment>
<dbReference type="EMBL" id="JAFIMR010000018">
    <property type="protein sequence ID" value="KAI1867608.1"/>
    <property type="molecule type" value="Genomic_DNA"/>
</dbReference>
<sequence>MASNVRRLSSTLRNVFQIDGRYVFAHYVGSGAQGTCYKLNRVQPQAGDRTSLLLKVLGGEVQADDDDDEISPEVWAEAELNALQIVRGASHVIQMVDILRDPLTKASAFNDLTIPYLELAYRPAPSRIVGLTEASSVIRSTIACAWPTVHQPDVFRLEEPQAGFSNVILKNFDIHDENLMFGAFSPVPVPEHFLAPPIIMIDLGITDISKNATEVTWNASVREMLDQFMAVLSDLTKMNRSDEAMNTRVDPDIRKFLSIYEADPKAFPILQDIFTLTFGAVRDRSEAWYAANVGIMDGSESDDNIRTFVQTCILSAHTDGNQTGFHWG</sequence>
<gene>
    <name evidence="1" type="ORF">JX265_007410</name>
</gene>
<dbReference type="Proteomes" id="UP000829685">
    <property type="component" value="Unassembled WGS sequence"/>
</dbReference>
<organism evidence="1 2">
    <name type="scientific">Neoarthrinium moseri</name>
    <dbReference type="NCBI Taxonomy" id="1658444"/>
    <lineage>
        <taxon>Eukaryota</taxon>
        <taxon>Fungi</taxon>
        <taxon>Dikarya</taxon>
        <taxon>Ascomycota</taxon>
        <taxon>Pezizomycotina</taxon>
        <taxon>Sordariomycetes</taxon>
        <taxon>Xylariomycetidae</taxon>
        <taxon>Amphisphaeriales</taxon>
        <taxon>Apiosporaceae</taxon>
        <taxon>Neoarthrinium</taxon>
    </lineage>
</organism>
<evidence type="ECO:0000313" key="1">
    <source>
        <dbReference type="EMBL" id="KAI1867608.1"/>
    </source>
</evidence>
<dbReference type="OrthoDB" id="4635302at2759"/>
<protein>
    <submittedName>
        <fullName evidence="1">Uncharacterized protein</fullName>
    </submittedName>
</protein>
<accession>A0A9P9WKE2</accession>
<name>A0A9P9WKE2_9PEZI</name>
<proteinExistence type="predicted"/>
<reference evidence="1" key="1">
    <citation type="submission" date="2021-03" db="EMBL/GenBank/DDBJ databases">
        <title>Revisited historic fungal species revealed as producer of novel bioactive compounds through whole genome sequencing and comparative genomics.</title>
        <authorList>
            <person name="Vignolle G.A."/>
            <person name="Hochenegger N."/>
            <person name="Mach R.L."/>
            <person name="Mach-Aigner A.R."/>
            <person name="Javad Rahimi M."/>
            <person name="Salim K.A."/>
            <person name="Chan C.M."/>
            <person name="Lim L.B.L."/>
            <person name="Cai F."/>
            <person name="Druzhinina I.S."/>
            <person name="U'Ren J.M."/>
            <person name="Derntl C."/>
        </authorList>
    </citation>
    <scope>NUCLEOTIDE SEQUENCE</scope>
    <source>
        <strain evidence="1">TUCIM 5799</strain>
    </source>
</reference>